<keyword evidence="3" id="KW-1185">Reference proteome</keyword>
<dbReference type="SUPFAM" id="SSF103481">
    <property type="entry name" value="Multidrug resistance efflux transporter EmrE"/>
    <property type="match status" value="1"/>
</dbReference>
<evidence type="ECO:0000313" key="3">
    <source>
        <dbReference type="Proteomes" id="UP001442841"/>
    </source>
</evidence>
<protein>
    <recommendedName>
        <fullName evidence="4">Multidrug DMT transporter permease</fullName>
    </recommendedName>
</protein>
<keyword evidence="1" id="KW-1133">Transmembrane helix</keyword>
<feature type="transmembrane region" description="Helical" evidence="1">
    <location>
        <begin position="234"/>
        <end position="254"/>
    </location>
</feature>
<evidence type="ECO:0000256" key="1">
    <source>
        <dbReference type="SAM" id="Phobius"/>
    </source>
</evidence>
<feature type="transmembrane region" description="Helical" evidence="1">
    <location>
        <begin position="260"/>
        <end position="282"/>
    </location>
</feature>
<organism evidence="2 3">
    <name type="scientific">Ammonicoccus fulvus</name>
    <dbReference type="NCBI Taxonomy" id="3138240"/>
    <lineage>
        <taxon>Bacteria</taxon>
        <taxon>Bacillati</taxon>
        <taxon>Actinomycetota</taxon>
        <taxon>Actinomycetes</taxon>
        <taxon>Propionibacteriales</taxon>
        <taxon>Propionibacteriaceae</taxon>
        <taxon>Ammonicoccus</taxon>
    </lineage>
</organism>
<feature type="transmembrane region" description="Helical" evidence="1">
    <location>
        <begin position="165"/>
        <end position="183"/>
    </location>
</feature>
<accession>A0ABZ3FM14</accession>
<proteinExistence type="predicted"/>
<dbReference type="InterPro" id="IPR037185">
    <property type="entry name" value="EmrE-like"/>
</dbReference>
<feature type="transmembrane region" description="Helical" evidence="1">
    <location>
        <begin position="139"/>
        <end position="158"/>
    </location>
</feature>
<sequence length="310" mass="32458">MTQNIPLAIALGVLASLGFALGATLQHSGVARIFRDSDDRNLSMSRVLTMLRTPIWLLGTVLILLGAGLHLIGVNLAPVTVVQPVGILAVPFAALLAARKNHKAPTRGMWLSIGMAVAGIVAFTFFSSRSAATDTLLDMRMILIASVIVWVGAAVFVILGAKGPVGFRCLAWATAGAFLYGLATALMKTSLELFKEGRETPLMFWLSVAGLFACYGVGAWFIQQAYASGPAEIVVGSMTVIDPLIAVAFGIIVLGEGRNIDAVSATGMVLMGALASYGVALLSKYHPDAATAYEKKNSGVAGHPKEGITR</sequence>
<evidence type="ECO:0008006" key="4">
    <source>
        <dbReference type="Google" id="ProtNLM"/>
    </source>
</evidence>
<gene>
    <name evidence="2" type="ORF">AADG42_07105</name>
</gene>
<feature type="transmembrane region" description="Helical" evidence="1">
    <location>
        <begin position="79"/>
        <end position="98"/>
    </location>
</feature>
<keyword evidence="1" id="KW-0812">Transmembrane</keyword>
<feature type="transmembrane region" description="Helical" evidence="1">
    <location>
        <begin position="203"/>
        <end position="222"/>
    </location>
</feature>
<dbReference type="RefSeq" id="WP_425308526.1">
    <property type="nucleotide sequence ID" value="NZ_CP154795.1"/>
</dbReference>
<dbReference type="PANTHER" id="PTHR40761">
    <property type="entry name" value="CONSERVED INTEGRAL MEMBRANE ALANINE VALINE AND LEUCINE RICH PROTEIN-RELATED"/>
    <property type="match status" value="1"/>
</dbReference>
<dbReference type="EMBL" id="CP154795">
    <property type="protein sequence ID" value="XAN07072.1"/>
    <property type="molecule type" value="Genomic_DNA"/>
</dbReference>
<dbReference type="PANTHER" id="PTHR40761:SF1">
    <property type="entry name" value="CONSERVED INTEGRAL MEMBRANE ALANINE VALINE AND LEUCINE RICH PROTEIN-RELATED"/>
    <property type="match status" value="1"/>
</dbReference>
<feature type="transmembrane region" description="Helical" evidence="1">
    <location>
        <begin position="110"/>
        <end position="127"/>
    </location>
</feature>
<name>A0ABZ3FM14_9ACTN</name>
<keyword evidence="1" id="KW-0472">Membrane</keyword>
<evidence type="ECO:0000313" key="2">
    <source>
        <dbReference type="EMBL" id="XAN07072.1"/>
    </source>
</evidence>
<reference evidence="2 3" key="1">
    <citation type="submission" date="2024-04" db="EMBL/GenBank/DDBJ databases">
        <title>Isolation of an actinomycete strain from pig manure.</title>
        <authorList>
            <person name="Gong T."/>
            <person name="Yu Z."/>
            <person name="An M."/>
            <person name="Wei C."/>
            <person name="Yang W."/>
            <person name="Liu L."/>
        </authorList>
    </citation>
    <scope>NUCLEOTIDE SEQUENCE [LARGE SCALE GENOMIC DNA]</scope>
    <source>
        <strain evidence="2 3">ZF39</strain>
    </source>
</reference>
<dbReference type="Proteomes" id="UP001442841">
    <property type="component" value="Chromosome"/>
</dbReference>
<feature type="transmembrane region" description="Helical" evidence="1">
    <location>
        <begin position="55"/>
        <end position="73"/>
    </location>
</feature>
<feature type="transmembrane region" description="Helical" evidence="1">
    <location>
        <begin position="6"/>
        <end position="34"/>
    </location>
</feature>